<evidence type="ECO:0000313" key="2">
    <source>
        <dbReference type="EMBL" id="RAO27830.1"/>
    </source>
</evidence>
<evidence type="ECO:0008006" key="4">
    <source>
        <dbReference type="Google" id="ProtNLM"/>
    </source>
</evidence>
<dbReference type="Proteomes" id="UP000249419">
    <property type="component" value="Unassembled WGS sequence"/>
</dbReference>
<evidence type="ECO:0000313" key="3">
    <source>
        <dbReference type="Proteomes" id="UP000249419"/>
    </source>
</evidence>
<comment type="caution">
    <text evidence="2">The sequence shown here is derived from an EMBL/GenBank/DDBJ whole genome shotgun (WGS) entry which is preliminary data.</text>
</comment>
<keyword evidence="1" id="KW-0732">Signal</keyword>
<accession>A0A328NE63</accession>
<evidence type="ECO:0000256" key="1">
    <source>
        <dbReference type="SAM" id="SignalP"/>
    </source>
</evidence>
<dbReference type="RefSeq" id="WP_146766340.1">
    <property type="nucleotide sequence ID" value="NZ_CP192017.1"/>
</dbReference>
<organism evidence="2 3">
    <name type="scientific">Micromonospora saelicesensis</name>
    <dbReference type="NCBI Taxonomy" id="285676"/>
    <lineage>
        <taxon>Bacteria</taxon>
        <taxon>Bacillati</taxon>
        <taxon>Actinomycetota</taxon>
        <taxon>Actinomycetes</taxon>
        <taxon>Micromonosporales</taxon>
        <taxon>Micromonosporaceae</taxon>
        <taxon>Micromonospora</taxon>
    </lineage>
</organism>
<dbReference type="AlphaFoldDB" id="A0A328NE63"/>
<gene>
    <name evidence="2" type="ORF">PSN13_05718</name>
</gene>
<reference evidence="2 3" key="1">
    <citation type="submission" date="2018-03" db="EMBL/GenBank/DDBJ databases">
        <title>Defining the species Micromonospora saelicesensis and Micromonospora noduli under the framework of genomics.</title>
        <authorList>
            <person name="Riesco R."/>
            <person name="Trujillo M.E."/>
        </authorList>
    </citation>
    <scope>NUCLEOTIDE SEQUENCE [LARGE SCALE GENOMIC DNA]</scope>
    <source>
        <strain evidence="2 3">PSN13</strain>
    </source>
</reference>
<feature type="signal peptide" evidence="1">
    <location>
        <begin position="1"/>
        <end position="27"/>
    </location>
</feature>
<sequence length="125" mass="13338">MRTLGKLSVVAVAATATILATGTSAYAGTDAVSEVTGSSSRFISYGDKFENCDTSSDGLISYVAFEYVRIDGSLQTGSHYNPGSSGDCSQWNHNFGEGRTVRFRSCVDQPAWATDTCDRWRSGVA</sequence>
<feature type="chain" id="PRO_5016254207" description="Secreted protein" evidence="1">
    <location>
        <begin position="28"/>
        <end position="125"/>
    </location>
</feature>
<dbReference type="EMBL" id="PYAG01000039">
    <property type="protein sequence ID" value="RAO27830.1"/>
    <property type="molecule type" value="Genomic_DNA"/>
</dbReference>
<proteinExistence type="predicted"/>
<name>A0A328NE63_9ACTN</name>
<protein>
    <recommendedName>
        <fullName evidence="4">Secreted protein</fullName>
    </recommendedName>
</protein>